<accession>A0ABS4VUR4</accession>
<evidence type="ECO:0000313" key="2">
    <source>
        <dbReference type="EMBL" id="MBP2367284.1"/>
    </source>
</evidence>
<dbReference type="PANTHER" id="PTHR38011">
    <property type="entry name" value="DIHYDROFOLATE REDUCTASE FAMILY PROTEIN (AFU_ORTHOLOGUE AFUA_8G06820)"/>
    <property type="match status" value="1"/>
</dbReference>
<organism evidence="2 3">
    <name type="scientific">Pseudonocardia parietis</name>
    <dbReference type="NCBI Taxonomy" id="570936"/>
    <lineage>
        <taxon>Bacteria</taxon>
        <taxon>Bacillati</taxon>
        <taxon>Actinomycetota</taxon>
        <taxon>Actinomycetes</taxon>
        <taxon>Pseudonocardiales</taxon>
        <taxon>Pseudonocardiaceae</taxon>
        <taxon>Pseudonocardia</taxon>
    </lineage>
</organism>
<keyword evidence="3" id="KW-1185">Reference proteome</keyword>
<dbReference type="PANTHER" id="PTHR38011:SF2">
    <property type="entry name" value="BIFUNCTIONAL DEAMINASE-REDUCTASE DOMAIN PROTEIN"/>
    <property type="match status" value="1"/>
</dbReference>
<comment type="caution">
    <text evidence="2">The sequence shown here is derived from an EMBL/GenBank/DDBJ whole genome shotgun (WGS) entry which is preliminary data.</text>
</comment>
<dbReference type="RefSeq" id="WP_210027415.1">
    <property type="nucleotide sequence ID" value="NZ_JAGINU010000001.1"/>
</dbReference>
<feature type="domain" description="Bacterial bifunctional deaminase-reductase C-terminal" evidence="1">
    <location>
        <begin position="2"/>
        <end position="187"/>
    </location>
</feature>
<reference evidence="2 3" key="1">
    <citation type="submission" date="2021-03" db="EMBL/GenBank/DDBJ databases">
        <title>Sequencing the genomes of 1000 actinobacteria strains.</title>
        <authorList>
            <person name="Klenk H.-P."/>
        </authorList>
    </citation>
    <scope>NUCLEOTIDE SEQUENCE [LARGE SCALE GENOMIC DNA]</scope>
    <source>
        <strain evidence="2 3">DSM 45256</strain>
    </source>
</reference>
<dbReference type="InterPro" id="IPR002734">
    <property type="entry name" value="RibDG_C"/>
</dbReference>
<name>A0ABS4VUR4_9PSEU</name>
<dbReference type="InterPro" id="IPR050765">
    <property type="entry name" value="Riboflavin_Biosynth_HTPR"/>
</dbReference>
<evidence type="ECO:0000259" key="1">
    <source>
        <dbReference type="Pfam" id="PF01872"/>
    </source>
</evidence>
<protein>
    <submittedName>
        <fullName evidence="2">Dihydrofolate reductase</fullName>
    </submittedName>
</protein>
<dbReference type="Gene3D" id="3.40.430.10">
    <property type="entry name" value="Dihydrofolate Reductase, subunit A"/>
    <property type="match status" value="1"/>
</dbReference>
<gene>
    <name evidence="2" type="ORF">JOF36_002980</name>
</gene>
<proteinExistence type="predicted"/>
<dbReference type="EMBL" id="JAGINU010000001">
    <property type="protein sequence ID" value="MBP2367284.1"/>
    <property type="molecule type" value="Genomic_DNA"/>
</dbReference>
<dbReference type="SUPFAM" id="SSF53597">
    <property type="entry name" value="Dihydrofolate reductase-like"/>
    <property type="match status" value="1"/>
</dbReference>
<dbReference type="Pfam" id="PF01872">
    <property type="entry name" value="RibD_C"/>
    <property type="match status" value="1"/>
</dbReference>
<dbReference type="Proteomes" id="UP001519295">
    <property type="component" value="Unassembled WGS sequence"/>
</dbReference>
<evidence type="ECO:0000313" key="3">
    <source>
        <dbReference type="Proteomes" id="UP001519295"/>
    </source>
</evidence>
<dbReference type="InterPro" id="IPR024072">
    <property type="entry name" value="DHFR-like_dom_sf"/>
</dbReference>
<sequence length="205" mass="21800">MKLTATMFTSADGVYQGPGAPDEDRSGGFTRGGWLVPHFDERTGAFMDEVFGRVDAFLIGRHTYEIFAGSWGTMADPGDDPIAVGFNTLPKYVPSTTLTDPAWSGTTVLSGDVAAAVQELKARPGRELQVHGSGELVRWLLANDLLDELNLLVFPVIVGAGRRLFPADGPDVALELAGSRTTPSGVTILSYRTAGRPGYGAVEVE</sequence>